<name>A0ACB9DE09_9ASTR</name>
<evidence type="ECO:0000313" key="1">
    <source>
        <dbReference type="EMBL" id="KAI3744670.1"/>
    </source>
</evidence>
<organism evidence="1 2">
    <name type="scientific">Smallanthus sonchifolius</name>
    <dbReference type="NCBI Taxonomy" id="185202"/>
    <lineage>
        <taxon>Eukaryota</taxon>
        <taxon>Viridiplantae</taxon>
        <taxon>Streptophyta</taxon>
        <taxon>Embryophyta</taxon>
        <taxon>Tracheophyta</taxon>
        <taxon>Spermatophyta</taxon>
        <taxon>Magnoliopsida</taxon>
        <taxon>eudicotyledons</taxon>
        <taxon>Gunneridae</taxon>
        <taxon>Pentapetalae</taxon>
        <taxon>asterids</taxon>
        <taxon>campanulids</taxon>
        <taxon>Asterales</taxon>
        <taxon>Asteraceae</taxon>
        <taxon>Asteroideae</taxon>
        <taxon>Heliantheae alliance</taxon>
        <taxon>Millerieae</taxon>
        <taxon>Smallanthus</taxon>
    </lineage>
</organism>
<sequence length="190" mass="20364">MLASLARLNIVAEWKGLEHWEELFADNPYEELVDEKEEEVEKPVNEEEEVGENNDNDDDDNYDDDQGEGGDISDAGGDTGADGGNGGDDAGSDTGGHTGGDSGDVGGDGDGDDGGGSSGGGDSENEWSESIDEQSVAEADSEEPPTEYEKDGTNEKIVYETVDRKEVETDFSQDTSKWFKPLPLVQEQLF</sequence>
<dbReference type="EMBL" id="CM042036">
    <property type="protein sequence ID" value="KAI3744670.1"/>
    <property type="molecule type" value="Genomic_DNA"/>
</dbReference>
<gene>
    <name evidence="1" type="ORF">L1987_57759</name>
</gene>
<reference evidence="1 2" key="2">
    <citation type="journal article" date="2022" name="Mol. Ecol. Resour.">
        <title>The genomes of chicory, endive, great burdock and yacon provide insights into Asteraceae paleo-polyploidization history and plant inulin production.</title>
        <authorList>
            <person name="Fan W."/>
            <person name="Wang S."/>
            <person name="Wang H."/>
            <person name="Wang A."/>
            <person name="Jiang F."/>
            <person name="Liu H."/>
            <person name="Zhao H."/>
            <person name="Xu D."/>
            <person name="Zhang Y."/>
        </authorList>
    </citation>
    <scope>NUCLEOTIDE SEQUENCE [LARGE SCALE GENOMIC DNA]</scope>
    <source>
        <strain evidence="2">cv. Yunnan</strain>
        <tissue evidence="1">Leaves</tissue>
    </source>
</reference>
<accession>A0ACB9DE09</accession>
<reference evidence="2" key="1">
    <citation type="journal article" date="2022" name="Mol. Ecol. Resour.">
        <title>The genomes of chicory, endive, great burdock and yacon provide insights into Asteraceae palaeo-polyploidization history and plant inulin production.</title>
        <authorList>
            <person name="Fan W."/>
            <person name="Wang S."/>
            <person name="Wang H."/>
            <person name="Wang A."/>
            <person name="Jiang F."/>
            <person name="Liu H."/>
            <person name="Zhao H."/>
            <person name="Xu D."/>
            <person name="Zhang Y."/>
        </authorList>
    </citation>
    <scope>NUCLEOTIDE SEQUENCE [LARGE SCALE GENOMIC DNA]</scope>
    <source>
        <strain evidence="2">cv. Yunnan</strain>
    </source>
</reference>
<keyword evidence="2" id="KW-1185">Reference proteome</keyword>
<evidence type="ECO:0000313" key="2">
    <source>
        <dbReference type="Proteomes" id="UP001056120"/>
    </source>
</evidence>
<comment type="caution">
    <text evidence="1">The sequence shown here is derived from an EMBL/GenBank/DDBJ whole genome shotgun (WGS) entry which is preliminary data.</text>
</comment>
<proteinExistence type="predicted"/>
<protein>
    <submittedName>
        <fullName evidence="1">Uncharacterized protein</fullName>
    </submittedName>
</protein>
<dbReference type="Proteomes" id="UP001056120">
    <property type="component" value="Linkage Group LG19"/>
</dbReference>